<dbReference type="InterPro" id="IPR003609">
    <property type="entry name" value="Pan_app"/>
</dbReference>
<feature type="region of interest" description="Disordered" evidence="1">
    <location>
        <begin position="460"/>
        <end position="526"/>
    </location>
</feature>
<feature type="compositionally biased region" description="Low complexity" evidence="1">
    <location>
        <begin position="460"/>
        <end position="518"/>
    </location>
</feature>
<dbReference type="PROSITE" id="PS50948">
    <property type="entry name" value="PAN"/>
    <property type="match status" value="1"/>
</dbReference>
<evidence type="ECO:0000313" key="4">
    <source>
        <dbReference type="EMBL" id="QHT28621.1"/>
    </source>
</evidence>
<dbReference type="PANTHER" id="PTHR40633:SF1">
    <property type="entry name" value="GPI ANCHORED SERINE-THREONINE RICH PROTEIN (AFU_ORTHOLOGUE AFUA_1G03630)"/>
    <property type="match status" value="1"/>
</dbReference>
<dbReference type="InterPro" id="IPR036084">
    <property type="entry name" value="Ser_inhib-like_sf"/>
</dbReference>
<dbReference type="Pfam" id="PF01826">
    <property type="entry name" value="TIL"/>
    <property type="match status" value="1"/>
</dbReference>
<dbReference type="Pfam" id="PF00024">
    <property type="entry name" value="PAN_1"/>
    <property type="match status" value="1"/>
</dbReference>
<organism evidence="4">
    <name type="scientific">viral metagenome</name>
    <dbReference type="NCBI Taxonomy" id="1070528"/>
    <lineage>
        <taxon>unclassified sequences</taxon>
        <taxon>metagenomes</taxon>
        <taxon>organismal metagenomes</taxon>
    </lineage>
</organism>
<evidence type="ECO:0000259" key="3">
    <source>
        <dbReference type="PROSITE" id="PS50948"/>
    </source>
</evidence>
<keyword evidence="2" id="KW-1133">Transmembrane helix</keyword>
<dbReference type="Gene3D" id="3.50.4.10">
    <property type="entry name" value="Hepatocyte Growth Factor"/>
    <property type="match status" value="1"/>
</dbReference>
<name>A0A6C0EIY3_9ZZZZ</name>
<protein>
    <recommendedName>
        <fullName evidence="3">Apple domain-containing protein</fullName>
    </recommendedName>
</protein>
<proteinExistence type="predicted"/>
<dbReference type="CDD" id="cd19941">
    <property type="entry name" value="TIL"/>
    <property type="match status" value="1"/>
</dbReference>
<evidence type="ECO:0000256" key="2">
    <source>
        <dbReference type="SAM" id="Phobius"/>
    </source>
</evidence>
<feature type="transmembrane region" description="Helical" evidence="2">
    <location>
        <begin position="547"/>
        <end position="568"/>
    </location>
</feature>
<dbReference type="InterPro" id="IPR002919">
    <property type="entry name" value="TIL_dom"/>
</dbReference>
<dbReference type="EMBL" id="MN738863">
    <property type="protein sequence ID" value="QHT28621.1"/>
    <property type="molecule type" value="Genomic_DNA"/>
</dbReference>
<dbReference type="SUPFAM" id="SSF57414">
    <property type="entry name" value="Hairpin loop containing domain-like"/>
    <property type="match status" value="1"/>
</dbReference>
<dbReference type="PANTHER" id="PTHR40633">
    <property type="entry name" value="MATRIX PROTEIN, PUTATIVE (AFU_ORTHOLOGUE AFUA_8G05410)-RELATED"/>
    <property type="match status" value="1"/>
</dbReference>
<reference evidence="4" key="1">
    <citation type="journal article" date="2020" name="Nature">
        <title>Giant virus diversity and host interactions through global metagenomics.</title>
        <authorList>
            <person name="Schulz F."/>
            <person name="Roux S."/>
            <person name="Paez-Espino D."/>
            <person name="Jungbluth S."/>
            <person name="Walsh D.A."/>
            <person name="Denef V.J."/>
            <person name="McMahon K.D."/>
            <person name="Konstantinidis K.T."/>
            <person name="Eloe-Fadrosh E.A."/>
            <person name="Kyrpides N.C."/>
            <person name="Woyke T."/>
        </authorList>
    </citation>
    <scope>NUCLEOTIDE SEQUENCE</scope>
    <source>
        <strain evidence="4">GVMAG-M-3300001351-8</strain>
    </source>
</reference>
<dbReference type="InterPro" id="IPR052982">
    <property type="entry name" value="SRP1/TIP1-like"/>
</dbReference>
<dbReference type="PROSITE" id="PS51257">
    <property type="entry name" value="PROKAR_LIPOPROTEIN"/>
    <property type="match status" value="1"/>
</dbReference>
<accession>A0A6C0EIY3</accession>
<dbReference type="Gene3D" id="2.10.25.10">
    <property type="entry name" value="Laminin"/>
    <property type="match status" value="1"/>
</dbReference>
<dbReference type="AlphaFoldDB" id="A0A6C0EIY3"/>
<evidence type="ECO:0000256" key="1">
    <source>
        <dbReference type="SAM" id="MobiDB-lite"/>
    </source>
</evidence>
<dbReference type="SUPFAM" id="SSF57567">
    <property type="entry name" value="Serine protease inhibitors"/>
    <property type="match status" value="1"/>
</dbReference>
<keyword evidence="2" id="KW-0812">Transmembrane</keyword>
<keyword evidence="2" id="KW-0472">Membrane</keyword>
<sequence>MRTMIACLIFSLLGFGSSACVNINTPEIASKLNVSYDSDCYRDTKSKYECCSHFMLDDRCMDSYTNCVMYKEYIIDDIKDSCDGSGEEMFNLSYSDKCHDFALELDPMCCDNMLLPECTGWYTDCHLHESGLNNETACSIPTKYTNTYCSEYVKHIDDTCCVDFDENCVGIYAWCLANNPNQTSVLDLFLGPRIGYIIGDSHKIINDVEMLELCAALCIQASNCHSINYIEEYGYCHLNSHVTGDIGVEFIYDSNSVYYAKMYKMPVSDTLCNIKYNYWIGDGMCDRNGGYNTAECNYDGGDCCQETCVYNGYFGCGFRSLDCKDPSVLNTTTTSITSTSVTSTTTSVTSTSVTSRTLTSITSTSVTPTSVTSTSVTSATSTTATSTSVTSTTATSTSITTTGDCHNGKVFSTCGSPCEATCLYPNPRCIEVCATGCFCPSNKPIFDIKGNRCVSLDKCTTTSTTGTATSTTGTATSTSGTSTSTSGTSTYTTGTSTSTTGTSTSTTGTRTSRTGTSTPNTSSEYIDDYGEAYSSSGTRNIFKNKNIIYAIFIPILCIFISIIGIVLFRKYQRQQIINNGNNVIMENRQDVSFENPVYNRDIEGENELYQESPGEETSTYSDVNNNYTVSTYDTEIECQSNI</sequence>
<feature type="domain" description="Apple" evidence="3">
    <location>
        <begin position="175"/>
        <end position="263"/>
    </location>
</feature>